<dbReference type="OrthoDB" id="420264at2759"/>
<dbReference type="InterPro" id="IPR050134">
    <property type="entry name" value="NAD-dep_sirtuin_deacylases"/>
</dbReference>
<dbReference type="GO" id="GO:0017136">
    <property type="term" value="F:histone deacetylase activity, NAD-dependent"/>
    <property type="evidence" value="ECO:0007669"/>
    <property type="project" value="InterPro"/>
</dbReference>
<sequence length="356" mass="40303">MGQEASTESFDPSIPPRKLAGRNLAAIAEYIKKCEKVVFMVGAGISTAAGIPDFRSPETGLYSNLARLELPRPEAVFDICYFREDPRPFYALAQELWPGKYKPTLTHIFMRMFSTHSKLLRVFTQNIDTLELAAGIPREQIVFAHGSFAGQHCIECKKEYDRVELEDHVRKAEPAFCECGGLVKPDITFFGEALPAEFHESLDLVEEADLVVVMGSSLSVYPFAALPQRVLDDTPRLLINMEKVGEIGSRREDVVWLGECDDGVRELAENLGWWEEMEAIWKESRGDMDLAEPVLNDDTLEDEVNRLTKQVADVLNVADEHNKRVLTKLQQEQKKAEEKKEVAEEKVEAEVEEKRD</sequence>
<dbReference type="PANTHER" id="PTHR11085">
    <property type="entry name" value="NAD-DEPENDENT PROTEIN DEACYLASE SIRTUIN-5, MITOCHONDRIAL-RELATED"/>
    <property type="match status" value="1"/>
</dbReference>
<protein>
    <recommendedName>
        <fullName evidence="6">NAD-dependent protein deacetylase</fullName>
        <ecNumber evidence="6">2.3.1.286</ecNumber>
    </recommendedName>
</protein>
<evidence type="ECO:0000256" key="2">
    <source>
        <dbReference type="ARBA" id="ARBA00022679"/>
    </source>
</evidence>
<comment type="cofactor">
    <cofactor evidence="9">
        <name>Zn(2+)</name>
        <dbReference type="ChEBI" id="CHEBI:29105"/>
    </cofactor>
    <text evidence="9">Binds 1 zinc ion per subunit.</text>
</comment>
<dbReference type="CDD" id="cd01408">
    <property type="entry name" value="SIRT1"/>
    <property type="match status" value="1"/>
</dbReference>
<evidence type="ECO:0000256" key="1">
    <source>
        <dbReference type="ARBA" id="ARBA00006924"/>
    </source>
</evidence>
<feature type="binding site" evidence="8">
    <location>
        <begin position="240"/>
        <end position="242"/>
    </location>
    <ligand>
        <name>NAD(+)</name>
        <dbReference type="ChEBI" id="CHEBI:57540"/>
    </ligand>
</feature>
<dbReference type="Proteomes" id="UP000018144">
    <property type="component" value="Unassembled WGS sequence"/>
</dbReference>
<keyword evidence="3 6" id="KW-0479">Metal-binding</keyword>
<keyword evidence="4 6" id="KW-0862">Zinc</keyword>
<name>U4LR52_PYROM</name>
<proteinExistence type="inferred from homology"/>
<evidence type="ECO:0000256" key="4">
    <source>
        <dbReference type="ARBA" id="ARBA00022833"/>
    </source>
</evidence>
<feature type="binding site" evidence="9 10">
    <location>
        <position position="153"/>
    </location>
    <ligand>
        <name>Zn(2+)</name>
        <dbReference type="ChEBI" id="CHEBI:29105"/>
    </ligand>
</feature>
<dbReference type="PROSITE" id="PS50305">
    <property type="entry name" value="SIRTUIN"/>
    <property type="match status" value="1"/>
</dbReference>
<evidence type="ECO:0000256" key="9">
    <source>
        <dbReference type="PIRSR" id="PIRSR037938-3"/>
    </source>
</evidence>
<dbReference type="InterPro" id="IPR026590">
    <property type="entry name" value="Ssirtuin_cat_dom"/>
</dbReference>
<dbReference type="Pfam" id="PF02146">
    <property type="entry name" value="SIR2"/>
    <property type="match status" value="1"/>
</dbReference>
<dbReference type="InterPro" id="IPR017328">
    <property type="entry name" value="Sirtuin_class_I"/>
</dbReference>
<evidence type="ECO:0000313" key="14">
    <source>
        <dbReference type="Proteomes" id="UP000018144"/>
    </source>
</evidence>
<dbReference type="STRING" id="1076935.U4LR52"/>
<evidence type="ECO:0000256" key="5">
    <source>
        <dbReference type="ARBA" id="ARBA00023027"/>
    </source>
</evidence>
<accession>U4LR52</accession>
<feature type="binding site" evidence="8">
    <location>
        <begin position="53"/>
        <end position="55"/>
    </location>
    <ligand>
        <name>NAD(+)</name>
        <dbReference type="ChEBI" id="CHEBI:57540"/>
    </ligand>
</feature>
<gene>
    <name evidence="13" type="ORF">PCON_02532</name>
</gene>
<evidence type="ECO:0000256" key="6">
    <source>
        <dbReference type="PIRNR" id="PIRNR037938"/>
    </source>
</evidence>
<comment type="catalytic activity">
    <reaction evidence="6">
        <text>N(6)-acetyl-L-lysyl-[protein] + NAD(+) + H2O = 2''-O-acetyl-ADP-D-ribose + nicotinamide + L-lysyl-[protein]</text>
        <dbReference type="Rhea" id="RHEA:43636"/>
        <dbReference type="Rhea" id="RHEA-COMP:9752"/>
        <dbReference type="Rhea" id="RHEA-COMP:10731"/>
        <dbReference type="ChEBI" id="CHEBI:15377"/>
        <dbReference type="ChEBI" id="CHEBI:17154"/>
        <dbReference type="ChEBI" id="CHEBI:29969"/>
        <dbReference type="ChEBI" id="CHEBI:57540"/>
        <dbReference type="ChEBI" id="CHEBI:61930"/>
        <dbReference type="ChEBI" id="CHEBI:83767"/>
        <dbReference type="EC" id="2.3.1.286"/>
    </reaction>
</comment>
<keyword evidence="14" id="KW-1185">Reference proteome</keyword>
<evidence type="ECO:0000256" key="11">
    <source>
        <dbReference type="SAM" id="MobiDB-lite"/>
    </source>
</evidence>
<feature type="binding site" evidence="8">
    <location>
        <begin position="43"/>
        <end position="47"/>
    </location>
    <ligand>
        <name>NAD(+)</name>
        <dbReference type="ChEBI" id="CHEBI:57540"/>
    </ligand>
</feature>
<evidence type="ECO:0000256" key="8">
    <source>
        <dbReference type="PIRSR" id="PIRSR037938-2"/>
    </source>
</evidence>
<keyword evidence="5 6" id="KW-0520">NAD</keyword>
<dbReference type="eggNOG" id="KOG2682">
    <property type="taxonomic scope" value="Eukaryota"/>
</dbReference>
<dbReference type="AlphaFoldDB" id="U4LR52"/>
<dbReference type="Gene3D" id="3.30.1600.10">
    <property type="entry name" value="SIR2/SIRT2 'Small Domain"/>
    <property type="match status" value="1"/>
</dbReference>
<evidence type="ECO:0000256" key="7">
    <source>
        <dbReference type="PIRSR" id="PIRSR037938-1"/>
    </source>
</evidence>
<dbReference type="InterPro" id="IPR003000">
    <property type="entry name" value="Sirtuin"/>
</dbReference>
<dbReference type="EC" id="2.3.1.286" evidence="6"/>
<keyword evidence="2 6" id="KW-0808">Transferase</keyword>
<dbReference type="InterPro" id="IPR029035">
    <property type="entry name" value="DHS-like_NAD/FAD-binding_dom"/>
</dbReference>
<dbReference type="PANTHER" id="PTHR11085:SF6">
    <property type="entry name" value="NAD-DEPENDENT PROTEIN DEACETYLASE SIRTUIN-2"/>
    <property type="match status" value="1"/>
</dbReference>
<dbReference type="EMBL" id="HF936296">
    <property type="protein sequence ID" value="CCX34054.1"/>
    <property type="molecule type" value="Genomic_DNA"/>
</dbReference>
<feature type="region of interest" description="Disordered" evidence="11">
    <location>
        <begin position="331"/>
        <end position="356"/>
    </location>
</feature>
<organism evidence="13 14">
    <name type="scientific">Pyronema omphalodes (strain CBS 100304)</name>
    <name type="common">Pyronema confluens</name>
    <dbReference type="NCBI Taxonomy" id="1076935"/>
    <lineage>
        <taxon>Eukaryota</taxon>
        <taxon>Fungi</taxon>
        <taxon>Dikarya</taxon>
        <taxon>Ascomycota</taxon>
        <taxon>Pezizomycotina</taxon>
        <taxon>Pezizomycetes</taxon>
        <taxon>Pezizales</taxon>
        <taxon>Pyronemataceae</taxon>
        <taxon>Pyronema</taxon>
    </lineage>
</organism>
<dbReference type="InterPro" id="IPR026591">
    <property type="entry name" value="Sirtuin_cat_small_dom_sf"/>
</dbReference>
<evidence type="ECO:0000256" key="10">
    <source>
        <dbReference type="PROSITE-ProRule" id="PRU00236"/>
    </source>
</evidence>
<reference evidence="13 14" key="1">
    <citation type="journal article" date="2013" name="PLoS Genet.">
        <title>The genome and development-dependent transcriptomes of Pyronema confluens: a window into fungal evolution.</title>
        <authorList>
            <person name="Traeger S."/>
            <person name="Altegoer F."/>
            <person name="Freitag M."/>
            <person name="Gabaldon T."/>
            <person name="Kempken F."/>
            <person name="Kumar A."/>
            <person name="Marcet-Houben M."/>
            <person name="Poggeler S."/>
            <person name="Stajich J.E."/>
            <person name="Nowrousian M."/>
        </authorList>
    </citation>
    <scope>NUCLEOTIDE SEQUENCE [LARGE SCALE GENOMIC DNA]</scope>
    <source>
        <strain evidence="14">CBS 100304</strain>
        <tissue evidence="13">Vegetative mycelium</tissue>
    </source>
</reference>
<feature type="binding site" evidence="9 10">
    <location>
        <position position="179"/>
    </location>
    <ligand>
        <name>Zn(2+)</name>
        <dbReference type="ChEBI" id="CHEBI:29105"/>
    </ligand>
</feature>
<dbReference type="OMA" id="ATHSCID"/>
<feature type="binding site" evidence="8">
    <location>
        <begin position="125"/>
        <end position="128"/>
    </location>
    <ligand>
        <name>NAD(+)</name>
        <dbReference type="ChEBI" id="CHEBI:57540"/>
    </ligand>
</feature>
<feature type="active site" description="Proton acceptor" evidence="7 10">
    <location>
        <position position="145"/>
    </location>
</feature>
<feature type="binding site" evidence="9 10">
    <location>
        <position position="177"/>
    </location>
    <ligand>
        <name>Zn(2+)</name>
        <dbReference type="ChEBI" id="CHEBI:29105"/>
    </ligand>
</feature>
<feature type="binding site" evidence="9 10">
    <location>
        <position position="156"/>
    </location>
    <ligand>
        <name>Zn(2+)</name>
        <dbReference type="ChEBI" id="CHEBI:29105"/>
    </ligand>
</feature>
<comment type="similarity">
    <text evidence="1 6">Belongs to the sirtuin family. Class I subfamily.</text>
</comment>
<dbReference type="SUPFAM" id="SSF52467">
    <property type="entry name" value="DHS-like NAD/FAD-binding domain"/>
    <property type="match status" value="1"/>
</dbReference>
<feature type="domain" description="Deacetylase sirtuin-type" evidence="12">
    <location>
        <begin position="17"/>
        <end position="274"/>
    </location>
</feature>
<dbReference type="PIRSF" id="PIRSF037938">
    <property type="entry name" value="SIR2_euk"/>
    <property type="match status" value="1"/>
</dbReference>
<feature type="binding site" evidence="8">
    <location>
        <position position="260"/>
    </location>
    <ligand>
        <name>NAD(+)</name>
        <dbReference type="ChEBI" id="CHEBI:57540"/>
    </ligand>
</feature>
<dbReference type="GO" id="GO:0070403">
    <property type="term" value="F:NAD+ binding"/>
    <property type="evidence" value="ECO:0007669"/>
    <property type="project" value="UniProtKB-UniRule"/>
</dbReference>
<evidence type="ECO:0000259" key="12">
    <source>
        <dbReference type="PROSITE" id="PS50305"/>
    </source>
</evidence>
<evidence type="ECO:0000313" key="13">
    <source>
        <dbReference type="EMBL" id="CCX34054.1"/>
    </source>
</evidence>
<dbReference type="Gene3D" id="3.40.50.1220">
    <property type="entry name" value="TPP-binding domain"/>
    <property type="match status" value="1"/>
</dbReference>
<evidence type="ECO:0000256" key="3">
    <source>
        <dbReference type="ARBA" id="ARBA00022723"/>
    </source>
</evidence>
<dbReference type="GO" id="GO:0008270">
    <property type="term" value="F:zinc ion binding"/>
    <property type="evidence" value="ECO:0007669"/>
    <property type="project" value="UniProtKB-UniRule"/>
</dbReference>
<dbReference type="GO" id="GO:0005634">
    <property type="term" value="C:nucleus"/>
    <property type="evidence" value="ECO:0007669"/>
    <property type="project" value="TreeGrafter"/>
</dbReference>